<evidence type="ECO:0000256" key="2">
    <source>
        <dbReference type="SAM" id="Phobius"/>
    </source>
</evidence>
<sequence length="293" mass="32749">MRVRQFCEQHQRRAMKGKAPFRVWAGPEGEATGISSTAVALAALAEAGQAPATSQPQSGRPDPVRSLTGTGLSAMPVRMLMMTLEKSSMGVLVLVKKTMFMRMMQRQKLEVLAMRRKAQAKSILIHMSMGFMMLALVLCLVLLPTMSLSFRPVFRRLNKADLVFSSLSLSIGFLIVLSLTLFVVNCETLQPRPQVSYLMTTYLCWSGGALMLWAGALSYLNHVGMWGRGMTSMERRLSYRRWVSQQSTQRSTARTAAVRPRLQVHRGRAPVHFPPQDPPLSLSKQWHPSFSGH</sequence>
<feature type="transmembrane region" description="Helical" evidence="2">
    <location>
        <begin position="196"/>
        <end position="220"/>
    </location>
</feature>
<dbReference type="RefSeq" id="XP_032343758.1">
    <property type="nucleotide sequence ID" value="XM_032487867.1"/>
</dbReference>
<dbReference type="AlphaFoldDB" id="A0A8B8TPI1"/>
<dbReference type="GeneID" id="116666012"/>
<accession>A0A8B8TPI1</accession>
<evidence type="ECO:0000313" key="4">
    <source>
        <dbReference type="RefSeq" id="XP_032343758.1"/>
    </source>
</evidence>
<dbReference type="Proteomes" id="UP000694856">
    <property type="component" value="Chromosome 9"/>
</dbReference>
<evidence type="ECO:0000256" key="1">
    <source>
        <dbReference type="SAM" id="MobiDB-lite"/>
    </source>
</evidence>
<organism evidence="3 4">
    <name type="scientific">Camelus ferus</name>
    <name type="common">Wild bactrian camel</name>
    <name type="synonym">Camelus bactrianus ferus</name>
    <dbReference type="NCBI Taxonomy" id="419612"/>
    <lineage>
        <taxon>Eukaryota</taxon>
        <taxon>Metazoa</taxon>
        <taxon>Chordata</taxon>
        <taxon>Craniata</taxon>
        <taxon>Vertebrata</taxon>
        <taxon>Euteleostomi</taxon>
        <taxon>Mammalia</taxon>
        <taxon>Eutheria</taxon>
        <taxon>Laurasiatheria</taxon>
        <taxon>Artiodactyla</taxon>
        <taxon>Tylopoda</taxon>
        <taxon>Camelidae</taxon>
        <taxon>Camelus</taxon>
    </lineage>
</organism>
<proteinExistence type="predicted"/>
<reference evidence="4" key="1">
    <citation type="submission" date="2025-08" db="UniProtKB">
        <authorList>
            <consortium name="RefSeq"/>
        </authorList>
    </citation>
    <scope>IDENTIFICATION</scope>
    <source>
        <tissue evidence="4">Ear skin</tissue>
    </source>
</reference>
<keyword evidence="2" id="KW-0472">Membrane</keyword>
<feature type="region of interest" description="Disordered" evidence="1">
    <location>
        <begin position="268"/>
        <end position="293"/>
    </location>
</feature>
<keyword evidence="3" id="KW-1185">Reference proteome</keyword>
<keyword evidence="2" id="KW-1133">Transmembrane helix</keyword>
<feature type="transmembrane region" description="Helical" evidence="2">
    <location>
        <begin position="163"/>
        <end position="184"/>
    </location>
</feature>
<feature type="transmembrane region" description="Helical" evidence="2">
    <location>
        <begin position="123"/>
        <end position="143"/>
    </location>
</feature>
<evidence type="ECO:0000313" key="3">
    <source>
        <dbReference type="Proteomes" id="UP000694856"/>
    </source>
</evidence>
<gene>
    <name evidence="4" type="primary">LOC116666012</name>
</gene>
<protein>
    <submittedName>
        <fullName evidence="4">Uncharacterized protein LOC116666012 isoform X2</fullName>
    </submittedName>
</protein>
<keyword evidence="2" id="KW-0812">Transmembrane</keyword>
<name>A0A8B8TPI1_CAMFR</name>
<feature type="compositionally biased region" description="Polar residues" evidence="1">
    <location>
        <begin position="282"/>
        <end position="293"/>
    </location>
</feature>